<dbReference type="PROSITE" id="PS51585">
    <property type="entry name" value="SAM_MT_TPMT"/>
    <property type="match status" value="1"/>
</dbReference>
<keyword evidence="6" id="KW-1185">Reference proteome</keyword>
<name>A0A8H7BVN6_9FUNG</name>
<dbReference type="PANTHER" id="PTHR32183:SF11">
    <property type="entry name" value="THIOL METHYLTRANSFERASE 2-RELATED"/>
    <property type="match status" value="1"/>
</dbReference>
<evidence type="ECO:0008006" key="7">
    <source>
        <dbReference type="Google" id="ProtNLM"/>
    </source>
</evidence>
<dbReference type="Pfam" id="PF05724">
    <property type="entry name" value="TPMT"/>
    <property type="match status" value="1"/>
</dbReference>
<evidence type="ECO:0000256" key="2">
    <source>
        <dbReference type="ARBA" id="ARBA00022603"/>
    </source>
</evidence>
<dbReference type="Gene3D" id="3.40.50.150">
    <property type="entry name" value="Vaccinia Virus protein VP39"/>
    <property type="match status" value="1"/>
</dbReference>
<dbReference type="AlphaFoldDB" id="A0A8H7BVN6"/>
<keyword evidence="1" id="KW-0597">Phosphoprotein</keyword>
<accession>A0A8H7BVN6</accession>
<evidence type="ECO:0000313" key="6">
    <source>
        <dbReference type="Proteomes" id="UP000605846"/>
    </source>
</evidence>
<dbReference type="Proteomes" id="UP000605846">
    <property type="component" value="Unassembled WGS sequence"/>
</dbReference>
<dbReference type="CDD" id="cd02440">
    <property type="entry name" value="AdoMet_MTases"/>
    <property type="match status" value="1"/>
</dbReference>
<dbReference type="GO" id="GO:0032259">
    <property type="term" value="P:methylation"/>
    <property type="evidence" value="ECO:0007669"/>
    <property type="project" value="UniProtKB-KW"/>
</dbReference>
<keyword evidence="4" id="KW-0949">S-adenosyl-L-methionine</keyword>
<organism evidence="5 6">
    <name type="scientific">Apophysomyces ossiformis</name>
    <dbReference type="NCBI Taxonomy" id="679940"/>
    <lineage>
        <taxon>Eukaryota</taxon>
        <taxon>Fungi</taxon>
        <taxon>Fungi incertae sedis</taxon>
        <taxon>Mucoromycota</taxon>
        <taxon>Mucoromycotina</taxon>
        <taxon>Mucoromycetes</taxon>
        <taxon>Mucorales</taxon>
        <taxon>Mucorineae</taxon>
        <taxon>Mucoraceae</taxon>
        <taxon>Apophysomyces</taxon>
    </lineage>
</organism>
<protein>
    <recommendedName>
        <fullName evidence="7">S-adenosyl-L-methionine-dependent methyltransferase</fullName>
    </recommendedName>
</protein>
<dbReference type="PANTHER" id="PTHR32183">
    <property type="match status" value="1"/>
</dbReference>
<gene>
    <name evidence="5" type="ORF">EC973_003612</name>
</gene>
<dbReference type="EMBL" id="JABAYA010000021">
    <property type="protein sequence ID" value="KAF7729878.1"/>
    <property type="molecule type" value="Genomic_DNA"/>
</dbReference>
<dbReference type="InterPro" id="IPR008854">
    <property type="entry name" value="TPMT"/>
</dbReference>
<dbReference type="InterPro" id="IPR029063">
    <property type="entry name" value="SAM-dependent_MTases_sf"/>
</dbReference>
<evidence type="ECO:0000256" key="3">
    <source>
        <dbReference type="ARBA" id="ARBA00022679"/>
    </source>
</evidence>
<sequence length="198" mass="22433">MAIDWEQRWVKGETGWDAGESSPALVKLVRDEATRHLLPEKGHGLVPGCGLGYDVELLATKDRKMTGMDLSPTCIDLCRKNHPDAESKNYEFVLGDFYNFAYPEGGYNLAYDYTFLCAMPPELRPDWAARYAEIIQTGGILVTLMYPLDDHEGGPPFAVSEQLYRDLLSPNFELMYLADAEGHKPRIGREKISVWKRK</sequence>
<dbReference type="OrthoDB" id="276151at2759"/>
<keyword evidence="2" id="KW-0489">Methyltransferase</keyword>
<evidence type="ECO:0000256" key="1">
    <source>
        <dbReference type="ARBA" id="ARBA00022553"/>
    </source>
</evidence>
<keyword evidence="3" id="KW-0808">Transferase</keyword>
<proteinExistence type="predicted"/>
<evidence type="ECO:0000256" key="4">
    <source>
        <dbReference type="ARBA" id="ARBA00022691"/>
    </source>
</evidence>
<dbReference type="GO" id="GO:0008757">
    <property type="term" value="F:S-adenosylmethionine-dependent methyltransferase activity"/>
    <property type="evidence" value="ECO:0007669"/>
    <property type="project" value="InterPro"/>
</dbReference>
<evidence type="ECO:0000313" key="5">
    <source>
        <dbReference type="EMBL" id="KAF7729878.1"/>
    </source>
</evidence>
<reference evidence="5" key="1">
    <citation type="submission" date="2020-01" db="EMBL/GenBank/DDBJ databases">
        <title>Genome Sequencing of Three Apophysomyces-Like Fungal Strains Confirms a Novel Fungal Genus in the Mucoromycota with divergent Burkholderia-like Endosymbiotic Bacteria.</title>
        <authorList>
            <person name="Stajich J.E."/>
            <person name="Macias A.M."/>
            <person name="Carter-House D."/>
            <person name="Lovett B."/>
            <person name="Kasson L.R."/>
            <person name="Berry K."/>
            <person name="Grigoriev I."/>
            <person name="Chang Y."/>
            <person name="Spatafora J."/>
            <person name="Kasson M.T."/>
        </authorList>
    </citation>
    <scope>NUCLEOTIDE SEQUENCE</scope>
    <source>
        <strain evidence="5">NRRL A-21654</strain>
    </source>
</reference>
<comment type="caution">
    <text evidence="5">The sequence shown here is derived from an EMBL/GenBank/DDBJ whole genome shotgun (WGS) entry which is preliminary data.</text>
</comment>
<dbReference type="SUPFAM" id="SSF53335">
    <property type="entry name" value="S-adenosyl-L-methionine-dependent methyltransferases"/>
    <property type="match status" value="1"/>
</dbReference>